<comment type="cofactor">
    <cofactor evidence="1">
        <name>a divalent metal cation</name>
        <dbReference type="ChEBI" id="CHEBI:60240"/>
    </cofactor>
</comment>
<evidence type="ECO:0000313" key="4">
    <source>
        <dbReference type="EMBL" id="VVC86863.1"/>
    </source>
</evidence>
<dbReference type="Pfam" id="PF13359">
    <property type="entry name" value="DDE_Tnp_4"/>
    <property type="match status" value="1"/>
</dbReference>
<evidence type="ECO:0000259" key="3">
    <source>
        <dbReference type="Pfam" id="PF13359"/>
    </source>
</evidence>
<sequence>MMTPILSAAPDSPEEYYSRLHSTVRNTVERCTGVLKARWRCMLKHRALHYDAVKAGKIENACVVLNNIANSQNIPMPDYDQRSDVEMDQKHQVFTEAANEAHDNAWHIFVQRLWILL</sequence>
<evidence type="ECO:0000256" key="2">
    <source>
        <dbReference type="ARBA" id="ARBA00022723"/>
    </source>
</evidence>
<dbReference type="InterPro" id="IPR027806">
    <property type="entry name" value="HARBI1_dom"/>
</dbReference>
<evidence type="ECO:0000313" key="5">
    <source>
        <dbReference type="Proteomes" id="UP000324832"/>
    </source>
</evidence>
<gene>
    <name evidence="4" type="ORF">LSINAPIS_LOCUS603</name>
</gene>
<dbReference type="AlphaFoldDB" id="A0A5E4PLN5"/>
<evidence type="ECO:0000256" key="1">
    <source>
        <dbReference type="ARBA" id="ARBA00001968"/>
    </source>
</evidence>
<keyword evidence="5" id="KW-1185">Reference proteome</keyword>
<dbReference type="EMBL" id="FZQP02000033">
    <property type="protein sequence ID" value="VVC86863.1"/>
    <property type="molecule type" value="Genomic_DNA"/>
</dbReference>
<organism evidence="4 5">
    <name type="scientific">Leptidea sinapis</name>
    <dbReference type="NCBI Taxonomy" id="189913"/>
    <lineage>
        <taxon>Eukaryota</taxon>
        <taxon>Metazoa</taxon>
        <taxon>Ecdysozoa</taxon>
        <taxon>Arthropoda</taxon>
        <taxon>Hexapoda</taxon>
        <taxon>Insecta</taxon>
        <taxon>Pterygota</taxon>
        <taxon>Neoptera</taxon>
        <taxon>Endopterygota</taxon>
        <taxon>Lepidoptera</taxon>
        <taxon>Glossata</taxon>
        <taxon>Ditrysia</taxon>
        <taxon>Papilionoidea</taxon>
        <taxon>Pieridae</taxon>
        <taxon>Dismorphiinae</taxon>
        <taxon>Leptidea</taxon>
    </lineage>
</organism>
<keyword evidence="2" id="KW-0479">Metal-binding</keyword>
<dbReference type="Proteomes" id="UP000324832">
    <property type="component" value="Unassembled WGS sequence"/>
</dbReference>
<reference evidence="4 5" key="1">
    <citation type="submission" date="2017-07" db="EMBL/GenBank/DDBJ databases">
        <authorList>
            <person name="Talla V."/>
            <person name="Backstrom N."/>
        </authorList>
    </citation>
    <scope>NUCLEOTIDE SEQUENCE [LARGE SCALE GENOMIC DNA]</scope>
</reference>
<proteinExistence type="predicted"/>
<protein>
    <recommendedName>
        <fullName evidence="3">DDE Tnp4 domain-containing protein</fullName>
    </recommendedName>
</protein>
<feature type="domain" description="DDE Tnp4" evidence="3">
    <location>
        <begin position="11"/>
        <end position="67"/>
    </location>
</feature>
<name>A0A5E4PLN5_9NEOP</name>
<accession>A0A5E4PLN5</accession>
<dbReference type="GO" id="GO:0046872">
    <property type="term" value="F:metal ion binding"/>
    <property type="evidence" value="ECO:0007669"/>
    <property type="project" value="UniProtKB-KW"/>
</dbReference>